<dbReference type="Pfam" id="PF13391">
    <property type="entry name" value="HNH_2"/>
    <property type="match status" value="1"/>
</dbReference>
<evidence type="ECO:0000259" key="1">
    <source>
        <dbReference type="SMART" id="SM00507"/>
    </source>
</evidence>
<feature type="domain" description="HNH nuclease" evidence="1">
    <location>
        <begin position="231"/>
        <end position="288"/>
    </location>
</feature>
<dbReference type="GO" id="GO:0004519">
    <property type="term" value="F:endonuclease activity"/>
    <property type="evidence" value="ECO:0007669"/>
    <property type="project" value="UniProtKB-KW"/>
</dbReference>
<keyword evidence="2" id="KW-0540">Nuclease</keyword>
<organism evidence="2 3">
    <name type="scientific">Brevibacillus choshinensis</name>
    <dbReference type="NCBI Taxonomy" id="54911"/>
    <lineage>
        <taxon>Bacteria</taxon>
        <taxon>Bacillati</taxon>
        <taxon>Bacillota</taxon>
        <taxon>Bacilli</taxon>
        <taxon>Bacillales</taxon>
        <taxon>Paenibacillaceae</taxon>
        <taxon>Brevibacillus</taxon>
    </lineage>
</organism>
<evidence type="ECO:0000313" key="2">
    <source>
        <dbReference type="EMBL" id="QRG66004.1"/>
    </source>
</evidence>
<dbReference type="CDD" id="cd00085">
    <property type="entry name" value="HNHc"/>
    <property type="match status" value="1"/>
</dbReference>
<dbReference type="EMBL" id="CP069127">
    <property type="protein sequence ID" value="QRG66004.1"/>
    <property type="molecule type" value="Genomic_DNA"/>
</dbReference>
<dbReference type="Proteomes" id="UP000596248">
    <property type="component" value="Chromosome"/>
</dbReference>
<accession>A0ABX7FIF8</accession>
<protein>
    <submittedName>
        <fullName evidence="2">HNH endonuclease</fullName>
    </submittedName>
</protein>
<sequence>MAKELEDGRFILVDIQCTVEGAHVVIQDTELSRAYNYIQQFTNKELTSFDLKRTKQNKFIITRPILKRVHRWLKGSSQLSPFNYTVINRGSLMFENVLMVYSFTNGKADILQEDLIRVNSITKKLQQYTLMELIDYADYVEKLRIKEDPFLENRKIIIPNTIKIHDLSDVNRFMEQRQKGLILKTNRETRKTTPVKVTSENVVEIMGNSTELIPDKVDRQVTLAKRKQNIVSYLKEMYKDICQVCHEALLIGTNGETLSEVHHIQPLGSHNGSDSIDNMIVLCPNHHAMFDRGAISIELDKKLVLHVCPTHKIHNQPLILKHEINPRYVEYHNEHIFQQTRKCQKDLKR</sequence>
<gene>
    <name evidence="2" type="ORF">JNE38_20825</name>
</gene>
<dbReference type="RefSeq" id="WP_203353073.1">
    <property type="nucleotide sequence ID" value="NZ_CP069127.1"/>
</dbReference>
<keyword evidence="2" id="KW-0255">Endonuclease</keyword>
<dbReference type="InterPro" id="IPR003615">
    <property type="entry name" value="HNH_nuc"/>
</dbReference>
<proteinExistence type="predicted"/>
<dbReference type="SMART" id="SM00507">
    <property type="entry name" value="HNHc"/>
    <property type="match status" value="1"/>
</dbReference>
<evidence type="ECO:0000313" key="3">
    <source>
        <dbReference type="Proteomes" id="UP000596248"/>
    </source>
</evidence>
<dbReference type="Gene3D" id="1.10.30.50">
    <property type="match status" value="1"/>
</dbReference>
<name>A0ABX7FIF8_BRECH</name>
<reference evidence="2 3" key="1">
    <citation type="submission" date="2021-01" db="EMBL/GenBank/DDBJ databases">
        <title>Identification of strong promoters based on the transcriptome of Brevibacillus choshinensis.</title>
        <authorList>
            <person name="Yao D."/>
            <person name="Zhang K."/>
            <person name="Wu J."/>
        </authorList>
    </citation>
    <scope>NUCLEOTIDE SEQUENCE [LARGE SCALE GENOMIC DNA]</scope>
    <source>
        <strain evidence="2 3">HPD31-SP3</strain>
    </source>
</reference>
<keyword evidence="3" id="KW-1185">Reference proteome</keyword>
<keyword evidence="2" id="KW-0378">Hydrolase</keyword>